<protein>
    <submittedName>
        <fullName evidence="1">Uncharacterized protein</fullName>
    </submittedName>
</protein>
<organism evidence="1 2">
    <name type="scientific">Sporofaciens musculi</name>
    <dbReference type="NCBI Taxonomy" id="2681861"/>
    <lineage>
        <taxon>Bacteria</taxon>
        <taxon>Bacillati</taxon>
        <taxon>Bacillota</taxon>
        <taxon>Clostridia</taxon>
        <taxon>Lachnospirales</taxon>
        <taxon>Lachnospiraceae</taxon>
        <taxon>Sporofaciens</taxon>
    </lineage>
</organism>
<evidence type="ECO:0000313" key="1">
    <source>
        <dbReference type="EMBL" id="MXP78025.1"/>
    </source>
</evidence>
<sequence>MKNTKRCPKCNSQNIVRVPNNQKRHASGNNIYTSTFTLMKKIPVIRYVCCDCGYVENWVETQRERDEIKRTFG</sequence>
<reference evidence="1 2" key="1">
    <citation type="submission" date="2019-12" db="EMBL/GenBank/DDBJ databases">
        <title>Sporaefaciens musculi gen. nov., sp. nov., a novel bacterium isolated from the caecum of an obese mouse.</title>
        <authorList>
            <person name="Rasmussen T.S."/>
            <person name="Streidl T."/>
            <person name="Hitch T.C.A."/>
            <person name="Wortmann E."/>
            <person name="Deptula P."/>
            <person name="Hansen M."/>
            <person name="Nielsen D.S."/>
            <person name="Clavel T."/>
            <person name="Vogensen F.K."/>
        </authorList>
    </citation>
    <scope>NUCLEOTIDE SEQUENCE [LARGE SCALE GENOMIC DNA]</scope>
    <source>
        <strain evidence="1 2">WCA-9-b2</strain>
    </source>
</reference>
<proteinExistence type="predicted"/>
<evidence type="ECO:0000313" key="2">
    <source>
        <dbReference type="Proteomes" id="UP000460412"/>
    </source>
</evidence>
<gene>
    <name evidence="1" type="ORF">GN277_22525</name>
</gene>
<accession>A0A7X3SL36</accession>
<name>A0A7X3SL36_9FIRM</name>
<dbReference type="AlphaFoldDB" id="A0A7X3SL36"/>
<comment type="caution">
    <text evidence="1">The sequence shown here is derived from an EMBL/GenBank/DDBJ whole genome shotgun (WGS) entry which is preliminary data.</text>
</comment>
<dbReference type="RefSeq" id="WP_159754023.1">
    <property type="nucleotide sequence ID" value="NZ_WUQX01000001.1"/>
</dbReference>
<dbReference type="Proteomes" id="UP000460412">
    <property type="component" value="Unassembled WGS sequence"/>
</dbReference>
<keyword evidence="2" id="KW-1185">Reference proteome</keyword>
<dbReference type="EMBL" id="WUQX01000001">
    <property type="protein sequence ID" value="MXP78025.1"/>
    <property type="molecule type" value="Genomic_DNA"/>
</dbReference>